<proteinExistence type="inferred from homology"/>
<dbReference type="GO" id="GO:0006412">
    <property type="term" value="P:translation"/>
    <property type="evidence" value="ECO:0007669"/>
    <property type="project" value="UniProtKB-UniRule"/>
</dbReference>
<feature type="binding site" evidence="2">
    <location>
        <position position="141"/>
    </location>
    <ligand>
        <name>Fe cation</name>
        <dbReference type="ChEBI" id="CHEBI:24875"/>
    </ligand>
</feature>
<keyword evidence="2" id="KW-0408">Iron</keyword>
<comment type="cofactor">
    <cofactor evidence="2">
        <name>Fe(2+)</name>
        <dbReference type="ChEBI" id="CHEBI:29033"/>
    </cofactor>
    <text evidence="2">Binds 1 Fe(2+) ion.</text>
</comment>
<dbReference type="EMBL" id="MFQR01000005">
    <property type="protein sequence ID" value="OGH84695.1"/>
    <property type="molecule type" value="Genomic_DNA"/>
</dbReference>
<comment type="caution">
    <text evidence="3">The sequence shown here is derived from an EMBL/GenBank/DDBJ whole genome shotgun (WGS) entry which is preliminary data.</text>
</comment>
<dbReference type="GO" id="GO:0046872">
    <property type="term" value="F:metal ion binding"/>
    <property type="evidence" value="ECO:0007669"/>
    <property type="project" value="UniProtKB-KW"/>
</dbReference>
<feature type="binding site" evidence="2">
    <location>
        <position position="137"/>
    </location>
    <ligand>
        <name>Fe cation</name>
        <dbReference type="ChEBI" id="CHEBI:24875"/>
    </ligand>
</feature>
<dbReference type="PIRSF" id="PIRSF004749">
    <property type="entry name" value="Pep_def"/>
    <property type="match status" value="1"/>
</dbReference>
<evidence type="ECO:0000256" key="2">
    <source>
        <dbReference type="HAMAP-Rule" id="MF_00163"/>
    </source>
</evidence>
<feature type="active site" evidence="2">
    <location>
        <position position="138"/>
    </location>
</feature>
<sequence length="161" mass="17689">MILPITIEPNPILHKKGAELTSADLKSAKIQKLIDDMTETMYKSDGVGIAAPQVGASIMLCVIAKQFAGTKTDLTLVNPVWEKKSLLKTSDTEGCLSVPGVFGEVKRYKKIKVNALDRDGNKIEFLANNFFARIVQHEVDHLNGILFIEKAKNVHSDGRAL</sequence>
<keyword evidence="2" id="KW-0479">Metal-binding</keyword>
<name>A0A1F6NLF8_9BACT</name>
<dbReference type="GO" id="GO:0042586">
    <property type="term" value="F:peptide deformylase activity"/>
    <property type="evidence" value="ECO:0007669"/>
    <property type="project" value="UniProtKB-UniRule"/>
</dbReference>
<keyword evidence="2" id="KW-0378">Hydrolase</keyword>
<accession>A0A1F6NLF8</accession>
<organism evidence="3 4">
    <name type="scientific">Candidatus Magasanikbacteria bacterium RIFOXYA2_FULL_44_8</name>
    <dbReference type="NCBI Taxonomy" id="1798696"/>
    <lineage>
        <taxon>Bacteria</taxon>
        <taxon>Candidatus Magasanikiibacteriota</taxon>
    </lineage>
</organism>
<dbReference type="SUPFAM" id="SSF56420">
    <property type="entry name" value="Peptide deformylase"/>
    <property type="match status" value="1"/>
</dbReference>
<dbReference type="InterPro" id="IPR023635">
    <property type="entry name" value="Peptide_deformylase"/>
</dbReference>
<comment type="similarity">
    <text evidence="1 2">Belongs to the polypeptide deformylase family.</text>
</comment>
<evidence type="ECO:0000313" key="3">
    <source>
        <dbReference type="EMBL" id="OGH84695.1"/>
    </source>
</evidence>
<comment type="catalytic activity">
    <reaction evidence="2">
        <text>N-terminal N-formyl-L-methionyl-[peptide] + H2O = N-terminal L-methionyl-[peptide] + formate</text>
        <dbReference type="Rhea" id="RHEA:24420"/>
        <dbReference type="Rhea" id="RHEA-COMP:10639"/>
        <dbReference type="Rhea" id="RHEA-COMP:10640"/>
        <dbReference type="ChEBI" id="CHEBI:15377"/>
        <dbReference type="ChEBI" id="CHEBI:15740"/>
        <dbReference type="ChEBI" id="CHEBI:49298"/>
        <dbReference type="ChEBI" id="CHEBI:64731"/>
        <dbReference type="EC" id="3.5.1.88"/>
    </reaction>
</comment>
<dbReference type="NCBIfam" id="NF001159">
    <property type="entry name" value="PRK00150.1-3"/>
    <property type="match status" value="1"/>
</dbReference>
<gene>
    <name evidence="2" type="primary">def</name>
    <name evidence="3" type="ORF">A2261_02435</name>
</gene>
<dbReference type="Pfam" id="PF01327">
    <property type="entry name" value="Pep_deformylase"/>
    <property type="match status" value="1"/>
</dbReference>
<dbReference type="PANTHER" id="PTHR10458">
    <property type="entry name" value="PEPTIDE DEFORMYLASE"/>
    <property type="match status" value="1"/>
</dbReference>
<dbReference type="InterPro" id="IPR036821">
    <property type="entry name" value="Peptide_deformylase_sf"/>
</dbReference>
<evidence type="ECO:0000313" key="4">
    <source>
        <dbReference type="Proteomes" id="UP000177803"/>
    </source>
</evidence>
<comment type="function">
    <text evidence="2">Removes the formyl group from the N-terminal Met of newly synthesized proteins. Requires at least a dipeptide for an efficient rate of reaction. N-terminal L-methionine is a prerequisite for activity but the enzyme has broad specificity at other positions.</text>
</comment>
<reference evidence="3 4" key="1">
    <citation type="journal article" date="2016" name="Nat. Commun.">
        <title>Thousands of microbial genomes shed light on interconnected biogeochemical processes in an aquifer system.</title>
        <authorList>
            <person name="Anantharaman K."/>
            <person name="Brown C.T."/>
            <person name="Hug L.A."/>
            <person name="Sharon I."/>
            <person name="Castelle C.J."/>
            <person name="Probst A.J."/>
            <person name="Thomas B.C."/>
            <person name="Singh A."/>
            <person name="Wilkins M.J."/>
            <person name="Karaoz U."/>
            <person name="Brodie E.L."/>
            <person name="Williams K.H."/>
            <person name="Hubbard S.S."/>
            <person name="Banfield J.F."/>
        </authorList>
    </citation>
    <scope>NUCLEOTIDE SEQUENCE [LARGE SCALE GENOMIC DNA]</scope>
</reference>
<dbReference type="AlphaFoldDB" id="A0A1F6NLF8"/>
<dbReference type="PANTHER" id="PTHR10458:SF22">
    <property type="entry name" value="PEPTIDE DEFORMYLASE"/>
    <property type="match status" value="1"/>
</dbReference>
<dbReference type="HAMAP" id="MF_00163">
    <property type="entry name" value="Pep_deformylase"/>
    <property type="match status" value="1"/>
</dbReference>
<dbReference type="Proteomes" id="UP000177803">
    <property type="component" value="Unassembled WGS sequence"/>
</dbReference>
<keyword evidence="2" id="KW-0648">Protein biosynthesis</keyword>
<protein>
    <recommendedName>
        <fullName evidence="2">Peptide deformylase</fullName>
        <shortName evidence="2">PDF</shortName>
        <ecNumber evidence="2">3.5.1.88</ecNumber>
    </recommendedName>
    <alternativeName>
        <fullName evidence="2">Polypeptide deformylase</fullName>
    </alternativeName>
</protein>
<dbReference type="Gene3D" id="3.90.45.10">
    <property type="entry name" value="Peptide deformylase"/>
    <property type="match status" value="1"/>
</dbReference>
<dbReference type="PRINTS" id="PR01576">
    <property type="entry name" value="PDEFORMYLASE"/>
</dbReference>
<dbReference type="CDD" id="cd00487">
    <property type="entry name" value="Pep_deformylase"/>
    <property type="match status" value="1"/>
</dbReference>
<evidence type="ECO:0000256" key="1">
    <source>
        <dbReference type="ARBA" id="ARBA00010759"/>
    </source>
</evidence>
<dbReference type="EC" id="3.5.1.88" evidence="2"/>
<dbReference type="NCBIfam" id="TIGR00079">
    <property type="entry name" value="pept_deformyl"/>
    <property type="match status" value="1"/>
</dbReference>
<feature type="binding site" evidence="2">
    <location>
        <position position="95"/>
    </location>
    <ligand>
        <name>Fe cation</name>
        <dbReference type="ChEBI" id="CHEBI:24875"/>
    </ligand>
</feature>